<evidence type="ECO:0000313" key="2">
    <source>
        <dbReference type="Proteomes" id="UP000593564"/>
    </source>
</evidence>
<comment type="caution">
    <text evidence="1">The sequence shown here is derived from an EMBL/GenBank/DDBJ whole genome shotgun (WGS) entry which is preliminary data.</text>
</comment>
<gene>
    <name evidence="1" type="ORF">HYC85_027683</name>
</gene>
<reference evidence="1 2" key="2">
    <citation type="submission" date="2020-07" db="EMBL/GenBank/DDBJ databases">
        <title>Genome assembly of wild tea tree DASZ reveals pedigree and selection history of tea varieties.</title>
        <authorList>
            <person name="Zhang W."/>
        </authorList>
    </citation>
    <scope>NUCLEOTIDE SEQUENCE [LARGE SCALE GENOMIC DNA]</scope>
    <source>
        <strain evidence="2">cv. G240</strain>
        <tissue evidence="1">Leaf</tissue>
    </source>
</reference>
<dbReference type="EMBL" id="JACBKZ010000014">
    <property type="protein sequence ID" value="KAF5931512.1"/>
    <property type="molecule type" value="Genomic_DNA"/>
</dbReference>
<reference evidence="2" key="1">
    <citation type="journal article" date="2020" name="Nat. Commun.">
        <title>Genome assembly of wild tea tree DASZ reveals pedigree and selection history of tea varieties.</title>
        <authorList>
            <person name="Zhang W."/>
            <person name="Zhang Y."/>
            <person name="Qiu H."/>
            <person name="Guo Y."/>
            <person name="Wan H."/>
            <person name="Zhang X."/>
            <person name="Scossa F."/>
            <person name="Alseekh S."/>
            <person name="Zhang Q."/>
            <person name="Wang P."/>
            <person name="Xu L."/>
            <person name="Schmidt M.H."/>
            <person name="Jia X."/>
            <person name="Li D."/>
            <person name="Zhu A."/>
            <person name="Guo F."/>
            <person name="Chen W."/>
            <person name="Ni D."/>
            <person name="Usadel B."/>
            <person name="Fernie A.R."/>
            <person name="Wen W."/>
        </authorList>
    </citation>
    <scope>NUCLEOTIDE SEQUENCE [LARGE SCALE GENOMIC DNA]</scope>
    <source>
        <strain evidence="2">cv. G240</strain>
    </source>
</reference>
<sequence length="57" mass="6520">MQSNMLNGLKPRWTDLSHTQISGHYDEIKAPKTHTSMYNAMAYQQGLKAQLSKVLKE</sequence>
<name>A0A7J7FT59_CAMSI</name>
<accession>A0A7J7FT59</accession>
<protein>
    <submittedName>
        <fullName evidence="1">Uncharacterized protein</fullName>
    </submittedName>
</protein>
<dbReference type="Proteomes" id="UP000593564">
    <property type="component" value="Unassembled WGS sequence"/>
</dbReference>
<evidence type="ECO:0000313" key="1">
    <source>
        <dbReference type="EMBL" id="KAF5931512.1"/>
    </source>
</evidence>
<proteinExistence type="predicted"/>
<keyword evidence="2" id="KW-1185">Reference proteome</keyword>
<dbReference type="AlphaFoldDB" id="A0A7J7FT59"/>
<organism evidence="1 2">
    <name type="scientific">Camellia sinensis</name>
    <name type="common">Tea plant</name>
    <name type="synonym">Thea sinensis</name>
    <dbReference type="NCBI Taxonomy" id="4442"/>
    <lineage>
        <taxon>Eukaryota</taxon>
        <taxon>Viridiplantae</taxon>
        <taxon>Streptophyta</taxon>
        <taxon>Embryophyta</taxon>
        <taxon>Tracheophyta</taxon>
        <taxon>Spermatophyta</taxon>
        <taxon>Magnoliopsida</taxon>
        <taxon>eudicotyledons</taxon>
        <taxon>Gunneridae</taxon>
        <taxon>Pentapetalae</taxon>
        <taxon>asterids</taxon>
        <taxon>Ericales</taxon>
        <taxon>Theaceae</taxon>
        <taxon>Camellia</taxon>
    </lineage>
</organism>